<keyword evidence="3 10" id="KW-0808">Transferase</keyword>
<feature type="domain" description="Glycosyltransferase 2-like" evidence="9">
    <location>
        <begin position="44"/>
        <end position="180"/>
    </location>
</feature>
<dbReference type="EMBL" id="QOVM01000005">
    <property type="protein sequence ID" value="RXG21641.1"/>
    <property type="molecule type" value="Genomic_DNA"/>
</dbReference>
<evidence type="ECO:0000313" key="10">
    <source>
        <dbReference type="EMBL" id="RXG21641.1"/>
    </source>
</evidence>
<dbReference type="Gene3D" id="3.90.550.10">
    <property type="entry name" value="Spore Coat Polysaccharide Biosynthesis Protein SpsA, Chain A"/>
    <property type="match status" value="1"/>
</dbReference>
<keyword evidence="1" id="KW-1003">Cell membrane</keyword>
<dbReference type="PANTHER" id="PTHR48090:SF3">
    <property type="entry name" value="UNDECAPRENYL-PHOSPHATE 4-DEOXY-4-FORMAMIDO-L-ARABINOSE TRANSFERASE"/>
    <property type="match status" value="1"/>
</dbReference>
<keyword evidence="11" id="KW-1185">Reference proteome</keyword>
<feature type="transmembrane region" description="Helical" evidence="8">
    <location>
        <begin position="20"/>
        <end position="41"/>
    </location>
</feature>
<sequence length="277" mass="31971">MFYIVRLFVFYRFFSQQKLVFFRIALEVMLIFANLFITMSYRLTVVVPVYNEEENLLRVEQVFRDYFKIAAVPTQVLFVNDGSKDGSQDLIEQICNRGEGFKFIAFEKNCGLSAAIKAGFDATTTPLVGYIDSDLQTTPEDFNILLPYIDEYDLVTGHRADRKDSFVKNMSSAIANNIRRAFTNDGMDDTGCPLKIIKTEYAKRIPMFRGLHRFLPAMIMLQQGKTVQIPIRHFPRVAGTANFGVWNRLLGPLMDCFAYLWMKKKYINYTIAKKSND</sequence>
<dbReference type="AlphaFoldDB" id="A0A4Q0P5E1"/>
<evidence type="ECO:0000256" key="3">
    <source>
        <dbReference type="ARBA" id="ARBA00022679"/>
    </source>
</evidence>
<dbReference type="GO" id="GO:0005886">
    <property type="term" value="C:plasma membrane"/>
    <property type="evidence" value="ECO:0007669"/>
    <property type="project" value="TreeGrafter"/>
</dbReference>
<keyword evidence="6 8" id="KW-1133">Transmembrane helix</keyword>
<evidence type="ECO:0000313" key="11">
    <source>
        <dbReference type="Proteomes" id="UP000289238"/>
    </source>
</evidence>
<organism evidence="10 11">
    <name type="scientific">Leeuwenhoekiella aequorea</name>
    <dbReference type="NCBI Taxonomy" id="283736"/>
    <lineage>
        <taxon>Bacteria</taxon>
        <taxon>Pseudomonadati</taxon>
        <taxon>Bacteroidota</taxon>
        <taxon>Flavobacteriia</taxon>
        <taxon>Flavobacteriales</taxon>
        <taxon>Flavobacteriaceae</taxon>
        <taxon>Leeuwenhoekiella</taxon>
    </lineage>
</organism>
<comment type="caution">
    <text evidence="10">The sequence shown here is derived from an EMBL/GenBank/DDBJ whole genome shotgun (WGS) entry which is preliminary data.</text>
</comment>
<dbReference type="Pfam" id="PF00535">
    <property type="entry name" value="Glycos_transf_2"/>
    <property type="match status" value="1"/>
</dbReference>
<protein>
    <submittedName>
        <fullName evidence="10">Glycosyl transferase family 2</fullName>
    </submittedName>
</protein>
<keyword evidence="2" id="KW-0328">Glycosyltransferase</keyword>
<evidence type="ECO:0000256" key="5">
    <source>
        <dbReference type="ARBA" id="ARBA00022985"/>
    </source>
</evidence>
<dbReference type="SUPFAM" id="SSF53448">
    <property type="entry name" value="Nucleotide-diphospho-sugar transferases"/>
    <property type="match status" value="1"/>
</dbReference>
<accession>A0A4Q0P5E1</accession>
<evidence type="ECO:0000256" key="8">
    <source>
        <dbReference type="SAM" id="Phobius"/>
    </source>
</evidence>
<evidence type="ECO:0000256" key="4">
    <source>
        <dbReference type="ARBA" id="ARBA00022692"/>
    </source>
</evidence>
<name>A0A4Q0P5E1_9FLAO</name>
<reference evidence="10 11" key="1">
    <citation type="submission" date="2018-07" db="EMBL/GenBank/DDBJ databases">
        <title>Leeuwenhoekiella genomics.</title>
        <authorList>
            <person name="Tahon G."/>
            <person name="Willems A."/>
        </authorList>
    </citation>
    <scope>NUCLEOTIDE SEQUENCE [LARGE SCALE GENOMIC DNA]</scope>
    <source>
        <strain evidence="10 11">LMG 22550</strain>
    </source>
</reference>
<keyword evidence="4 8" id="KW-0812">Transmembrane</keyword>
<dbReference type="InterPro" id="IPR001173">
    <property type="entry name" value="Glyco_trans_2-like"/>
</dbReference>
<dbReference type="InterPro" id="IPR050256">
    <property type="entry name" value="Glycosyltransferase_2"/>
</dbReference>
<evidence type="ECO:0000256" key="1">
    <source>
        <dbReference type="ARBA" id="ARBA00022475"/>
    </source>
</evidence>
<gene>
    <name evidence="10" type="ORF">DSM00_2490</name>
</gene>
<evidence type="ECO:0000256" key="7">
    <source>
        <dbReference type="ARBA" id="ARBA00023136"/>
    </source>
</evidence>
<evidence type="ECO:0000256" key="6">
    <source>
        <dbReference type="ARBA" id="ARBA00022989"/>
    </source>
</evidence>
<dbReference type="GO" id="GO:0099621">
    <property type="term" value="F:undecaprenyl-phosphate 4-deoxy-4-formamido-L-arabinose transferase activity"/>
    <property type="evidence" value="ECO:0007669"/>
    <property type="project" value="TreeGrafter"/>
</dbReference>
<evidence type="ECO:0000259" key="9">
    <source>
        <dbReference type="Pfam" id="PF00535"/>
    </source>
</evidence>
<evidence type="ECO:0000256" key="2">
    <source>
        <dbReference type="ARBA" id="ARBA00022676"/>
    </source>
</evidence>
<dbReference type="InterPro" id="IPR029044">
    <property type="entry name" value="Nucleotide-diphossugar_trans"/>
</dbReference>
<dbReference type="GO" id="GO:0009103">
    <property type="term" value="P:lipopolysaccharide biosynthetic process"/>
    <property type="evidence" value="ECO:0007669"/>
    <property type="project" value="UniProtKB-KW"/>
</dbReference>
<proteinExistence type="predicted"/>
<dbReference type="PANTHER" id="PTHR48090">
    <property type="entry name" value="UNDECAPRENYL-PHOSPHATE 4-DEOXY-4-FORMAMIDO-L-ARABINOSE TRANSFERASE-RELATED"/>
    <property type="match status" value="1"/>
</dbReference>
<keyword evidence="7 8" id="KW-0472">Membrane</keyword>
<keyword evidence="5" id="KW-0448">Lipopolysaccharide biosynthesis</keyword>
<dbReference type="Proteomes" id="UP000289238">
    <property type="component" value="Unassembled WGS sequence"/>
</dbReference>